<dbReference type="InterPro" id="IPR003388">
    <property type="entry name" value="Reticulon"/>
</dbReference>
<dbReference type="InterPro" id="IPR002225">
    <property type="entry name" value="3Beta_OHSteriod_DH/Estase"/>
</dbReference>
<reference evidence="11" key="1">
    <citation type="submission" date="2024-07" db="EMBL/GenBank/DDBJ databases">
        <title>Two chromosome-level genome assemblies of Korean endemic species Abeliophyllum distichum and Forsythia ovata (Oleaceae).</title>
        <authorList>
            <person name="Jang H."/>
        </authorList>
    </citation>
    <scope>NUCLEOTIDE SEQUENCE [LARGE SCALE GENOMIC DNA]</scope>
</reference>
<evidence type="ECO:0000259" key="9">
    <source>
        <dbReference type="PROSITE" id="PS50845"/>
    </source>
</evidence>
<dbReference type="Pfam" id="PF02453">
    <property type="entry name" value="Reticulon"/>
    <property type="match status" value="1"/>
</dbReference>
<dbReference type="EMBL" id="JBFOLJ010000019">
    <property type="protein sequence ID" value="KAL2463407.1"/>
    <property type="molecule type" value="Genomic_DNA"/>
</dbReference>
<evidence type="ECO:0000256" key="7">
    <source>
        <dbReference type="ARBA" id="ARBA00023136"/>
    </source>
</evidence>
<keyword evidence="4 8" id="KW-0256">Endoplasmic reticulum</keyword>
<evidence type="ECO:0000256" key="6">
    <source>
        <dbReference type="ARBA" id="ARBA00023002"/>
    </source>
</evidence>
<dbReference type="GO" id="GO:0016491">
    <property type="term" value="F:oxidoreductase activity"/>
    <property type="evidence" value="ECO:0007669"/>
    <property type="project" value="UniProtKB-KW"/>
</dbReference>
<accession>A0ABD1PHR5</accession>
<evidence type="ECO:0000313" key="10">
    <source>
        <dbReference type="EMBL" id="KAL2463407.1"/>
    </source>
</evidence>
<keyword evidence="5 8" id="KW-1133">Transmembrane helix</keyword>
<dbReference type="GO" id="GO:0005789">
    <property type="term" value="C:endoplasmic reticulum membrane"/>
    <property type="evidence" value="ECO:0007669"/>
    <property type="project" value="UniProtKB-SubCell"/>
</dbReference>
<evidence type="ECO:0000256" key="5">
    <source>
        <dbReference type="ARBA" id="ARBA00022989"/>
    </source>
</evidence>
<dbReference type="SUPFAM" id="SSF51735">
    <property type="entry name" value="NAD(P)-binding Rossmann-fold domains"/>
    <property type="match status" value="1"/>
</dbReference>
<comment type="subcellular location">
    <subcellularLocation>
        <location evidence="1 8">Endoplasmic reticulum membrane</location>
        <topology evidence="1 8">Multi-pass membrane protein</topology>
    </subcellularLocation>
</comment>
<keyword evidence="11" id="KW-1185">Reference proteome</keyword>
<dbReference type="PANTHER" id="PTHR43245:SF51">
    <property type="entry name" value="SHORT CHAIN DEHYDROGENASE_REDUCTASE FAMILY 42E, MEMBER 2"/>
    <property type="match status" value="1"/>
</dbReference>
<evidence type="ECO:0000313" key="11">
    <source>
        <dbReference type="Proteomes" id="UP001604277"/>
    </source>
</evidence>
<evidence type="ECO:0000256" key="8">
    <source>
        <dbReference type="RuleBase" id="RU363132"/>
    </source>
</evidence>
<protein>
    <recommendedName>
        <fullName evidence="8">Reticulon-like protein</fullName>
    </recommendedName>
</protein>
<organism evidence="10 11">
    <name type="scientific">Forsythia ovata</name>
    <dbReference type="NCBI Taxonomy" id="205694"/>
    <lineage>
        <taxon>Eukaryota</taxon>
        <taxon>Viridiplantae</taxon>
        <taxon>Streptophyta</taxon>
        <taxon>Embryophyta</taxon>
        <taxon>Tracheophyta</taxon>
        <taxon>Spermatophyta</taxon>
        <taxon>Magnoliopsida</taxon>
        <taxon>eudicotyledons</taxon>
        <taxon>Gunneridae</taxon>
        <taxon>Pentapetalae</taxon>
        <taxon>asterids</taxon>
        <taxon>lamiids</taxon>
        <taxon>Lamiales</taxon>
        <taxon>Oleaceae</taxon>
        <taxon>Forsythieae</taxon>
        <taxon>Forsythia</taxon>
    </lineage>
</organism>
<comment type="similarity">
    <text evidence="2">Belongs to the 3-beta-HSD family.</text>
</comment>
<comment type="caution">
    <text evidence="10">The sequence shown here is derived from an EMBL/GenBank/DDBJ whole genome shotgun (WGS) entry which is preliminary data.</text>
</comment>
<gene>
    <name evidence="10" type="ORF">Fot_53063</name>
</gene>
<dbReference type="Proteomes" id="UP001604277">
    <property type="component" value="Unassembled WGS sequence"/>
</dbReference>
<keyword evidence="7 8" id="KW-0472">Membrane</keyword>
<dbReference type="InterPro" id="IPR050177">
    <property type="entry name" value="Lipid_A_modif_metabolic_enz"/>
</dbReference>
<evidence type="ECO:0000256" key="3">
    <source>
        <dbReference type="ARBA" id="ARBA00022692"/>
    </source>
</evidence>
<evidence type="ECO:0000256" key="4">
    <source>
        <dbReference type="ARBA" id="ARBA00022824"/>
    </source>
</evidence>
<dbReference type="InterPro" id="IPR036291">
    <property type="entry name" value="NAD(P)-bd_dom_sf"/>
</dbReference>
<dbReference type="PANTHER" id="PTHR43245">
    <property type="entry name" value="BIFUNCTIONAL POLYMYXIN RESISTANCE PROTEIN ARNA"/>
    <property type="match status" value="1"/>
</dbReference>
<evidence type="ECO:0000256" key="1">
    <source>
        <dbReference type="ARBA" id="ARBA00004477"/>
    </source>
</evidence>
<sequence>MATENGDNNSDDHHGLKTCLVLGGRGFVGRVLVERLLRLGNWIVRIADYTQSPQLEPSELLLSEAFSSRRASYFHVDVRNKPQIIKAMGGVSAVFYTESIASFPRDFFSCYTIIVQGAKNVVKACRECKVKHLIYNSSADVVFDGSRNLCNGDESLPYPSNFENVVTDLKSQAEALILFANEVDGLLTCALRPCNVFGPGDNQLMPSLVNMAHSSWTKFIIGSSENMSDFTYVDNVAHAHICAEESLSSQMVSASGKVFFITNLEPMKVRDFVPLVLESFGYQRPIFNLPAWVIHYFCLLVKLMHLKLNSEKIERCMLIYDVAKLVSHTRTFSCSAAETHLGYSPVVSLEEGAALTVDSFSALAKDSPLRRYNDPDEPSKVDKLLGSGKVADILLWRDEKKTFICFLLLVLLYYWFFLSGRTFITSAAKLLLMIIVSLYGYRMLPANKRRFTFPRVSSTCCEVSKVDMRNSFLAMTCMWNELSLVTRLLARGEDWRTFLKVSAFLYLCKLIVPHFLTVAIGLALVLAFTLFFVYEQYEEDIDGMAKVAISSLRKTMISSARNLPMSLTSVLLNCEPLKEKKSS</sequence>
<dbReference type="Pfam" id="PF01073">
    <property type="entry name" value="3Beta_HSD"/>
    <property type="match status" value="1"/>
</dbReference>
<feature type="transmembrane region" description="Helical" evidence="8">
    <location>
        <begin position="510"/>
        <end position="534"/>
    </location>
</feature>
<dbReference type="Gene3D" id="3.40.50.720">
    <property type="entry name" value="NAD(P)-binding Rossmann-like Domain"/>
    <property type="match status" value="1"/>
</dbReference>
<dbReference type="AlphaFoldDB" id="A0ABD1PHR5"/>
<feature type="transmembrane region" description="Helical" evidence="8">
    <location>
        <begin position="402"/>
        <end position="417"/>
    </location>
</feature>
<keyword evidence="6" id="KW-0560">Oxidoreductase</keyword>
<dbReference type="PROSITE" id="PS50845">
    <property type="entry name" value="RETICULON"/>
    <property type="match status" value="1"/>
</dbReference>
<evidence type="ECO:0000256" key="2">
    <source>
        <dbReference type="ARBA" id="ARBA00009219"/>
    </source>
</evidence>
<feature type="transmembrane region" description="Helical" evidence="8">
    <location>
        <begin position="423"/>
        <end position="441"/>
    </location>
</feature>
<proteinExistence type="inferred from homology"/>
<keyword evidence="3 8" id="KW-0812">Transmembrane</keyword>
<feature type="domain" description="Reticulon" evidence="9">
    <location>
        <begin position="390"/>
        <end position="580"/>
    </location>
</feature>
<name>A0ABD1PHR5_9LAMI</name>